<name>A0ABT1JM13_ACTCY</name>
<evidence type="ECO:0000313" key="2">
    <source>
        <dbReference type="Proteomes" id="UP000791080"/>
    </source>
</evidence>
<dbReference type="InterPro" id="IPR029063">
    <property type="entry name" value="SAM-dependent_MTases_sf"/>
</dbReference>
<dbReference type="GO" id="GO:0032259">
    <property type="term" value="P:methylation"/>
    <property type="evidence" value="ECO:0007669"/>
    <property type="project" value="UniProtKB-KW"/>
</dbReference>
<evidence type="ECO:0000313" key="1">
    <source>
        <dbReference type="EMBL" id="MCP2333562.1"/>
    </source>
</evidence>
<keyword evidence="1" id="KW-0489">Methyltransferase</keyword>
<reference evidence="1 2" key="2">
    <citation type="submission" date="2022-06" db="EMBL/GenBank/DDBJ databases">
        <title>Genomic Encyclopedia of Type Strains, Phase I: the one thousand microbial genomes (KMG-I) project.</title>
        <authorList>
            <person name="Kyrpides N."/>
        </authorList>
    </citation>
    <scope>NUCLEOTIDE SEQUENCE [LARGE SCALE GENOMIC DNA]</scope>
    <source>
        <strain evidence="1 2">DSM 43889</strain>
    </source>
</reference>
<keyword evidence="2" id="KW-1185">Reference proteome</keyword>
<keyword evidence="1" id="KW-0808">Transferase</keyword>
<dbReference type="PIRSF" id="PIRSF017393">
    <property type="entry name" value="MTase_SAV2177"/>
    <property type="match status" value="1"/>
</dbReference>
<dbReference type="Proteomes" id="UP000791080">
    <property type="component" value="Unassembled WGS sequence"/>
</dbReference>
<dbReference type="SUPFAM" id="SSF53335">
    <property type="entry name" value="S-adenosyl-L-methionine-dependent methyltransferases"/>
    <property type="match status" value="1"/>
</dbReference>
<gene>
    <name evidence="1" type="ORF">G443_003832</name>
</gene>
<dbReference type="GO" id="GO:0008168">
    <property type="term" value="F:methyltransferase activity"/>
    <property type="evidence" value="ECO:0007669"/>
    <property type="project" value="UniProtKB-KW"/>
</dbReference>
<reference evidence="1 2" key="1">
    <citation type="submission" date="2013-07" db="EMBL/GenBank/DDBJ databases">
        <authorList>
            <consortium name="DOE Joint Genome Institute"/>
            <person name="Reeve W."/>
            <person name="Huntemann M."/>
            <person name="Han J."/>
            <person name="Chen A."/>
            <person name="Kyrpides N."/>
            <person name="Mavromatis K."/>
            <person name="Markowitz V."/>
            <person name="Palaniappan K."/>
            <person name="Ivanova N."/>
            <person name="Schaumberg A."/>
            <person name="Pati A."/>
            <person name="Liolios K."/>
            <person name="Nordberg H.P."/>
            <person name="Cantor M.N."/>
            <person name="Hua S.X."/>
            <person name="Woyke T."/>
        </authorList>
    </citation>
    <scope>NUCLEOTIDE SEQUENCE [LARGE SCALE GENOMIC DNA]</scope>
    <source>
        <strain evidence="1 2">DSM 43889</strain>
    </source>
</reference>
<dbReference type="EMBL" id="AUBJ02000001">
    <property type="protein sequence ID" value="MCP2333562.1"/>
    <property type="molecule type" value="Genomic_DNA"/>
</dbReference>
<proteinExistence type="predicted"/>
<organism evidence="1 2">
    <name type="scientific">Actinoalloteichus caeruleus DSM 43889</name>
    <dbReference type="NCBI Taxonomy" id="1120930"/>
    <lineage>
        <taxon>Bacteria</taxon>
        <taxon>Bacillati</taxon>
        <taxon>Actinomycetota</taxon>
        <taxon>Actinomycetes</taxon>
        <taxon>Pseudonocardiales</taxon>
        <taxon>Pseudonocardiaceae</taxon>
        <taxon>Actinoalloteichus</taxon>
        <taxon>Actinoalloteichus cyanogriseus</taxon>
    </lineage>
</organism>
<accession>A0ABT1JM13</accession>
<sequence>MSEIDVDRPNPARIYDYLLGGSHSFAVDRRFAEEMVRVDPIVRPAARANREFLRRAVRAVQGLGIRQFLDLGAGLPTMGNVHEIAQREDPGARVLYVDNDPVAVAHSRNIIEREHISHVSAEQADARDVDAVLDLARRDLDLSQPVAVLMVALLHFVPDDDHPVDLVERYRDAVVPGSALALTHVTRDGQGEHVTEVYEAYRSRATSRLVDRSRDQVAELLAGWEPLDPGISWAPSWRPDGPAGPFAGEPSASGIYAAVGVRPA</sequence>
<protein>
    <submittedName>
        <fullName evidence="1">S-adenosyl methyltransferase</fullName>
    </submittedName>
</protein>
<dbReference type="CDD" id="cd02440">
    <property type="entry name" value="AdoMet_MTases"/>
    <property type="match status" value="1"/>
</dbReference>
<dbReference type="Pfam" id="PF04672">
    <property type="entry name" value="Methyltransf_19"/>
    <property type="match status" value="1"/>
</dbReference>
<dbReference type="InterPro" id="IPR006764">
    <property type="entry name" value="SAM_dep_MeTrfase_SAV2177_type"/>
</dbReference>
<comment type="caution">
    <text evidence="1">The sequence shown here is derived from an EMBL/GenBank/DDBJ whole genome shotgun (WGS) entry which is preliminary data.</text>
</comment>
<dbReference type="RefSeq" id="WP_026419419.1">
    <property type="nucleotide sequence ID" value="NZ_AUBJ02000001.1"/>
</dbReference>
<dbReference type="Gene3D" id="3.40.50.150">
    <property type="entry name" value="Vaccinia Virus protein VP39"/>
    <property type="match status" value="1"/>
</dbReference>